<evidence type="ECO:0000313" key="1">
    <source>
        <dbReference type="EMBL" id="MDQ0909498.1"/>
    </source>
</evidence>
<evidence type="ECO:0000313" key="2">
    <source>
        <dbReference type="Proteomes" id="UP001234216"/>
    </source>
</evidence>
<dbReference type="Proteomes" id="UP001234216">
    <property type="component" value="Unassembled WGS sequence"/>
</dbReference>
<dbReference type="RefSeq" id="WP_306979355.1">
    <property type="nucleotide sequence ID" value="NZ_JAUSZV010000005.1"/>
</dbReference>
<proteinExistence type="predicted"/>
<reference evidence="1" key="1">
    <citation type="submission" date="2023-07" db="EMBL/GenBank/DDBJ databases">
        <title>Comparative genomics of wheat-associated soil bacteria to identify genetic determinants of phenazine resistance.</title>
        <authorList>
            <person name="Mouncey N."/>
        </authorList>
    </citation>
    <scope>NUCLEOTIDE SEQUENCE</scope>
    <source>
        <strain evidence="1">V4I22</strain>
    </source>
</reference>
<dbReference type="AlphaFoldDB" id="A0AAW8FIY5"/>
<dbReference type="EMBL" id="JAUSZV010000005">
    <property type="protein sequence ID" value="MDQ0909498.1"/>
    <property type="molecule type" value="Genomic_DNA"/>
</dbReference>
<protein>
    <recommendedName>
        <fullName evidence="3">ABC transporter</fullName>
    </recommendedName>
</protein>
<gene>
    <name evidence="1" type="ORF">QFZ22_005483</name>
</gene>
<sequence>MIFPEVLAILPYDIVDDAVRHFPGRALETLTTAGSSSSGPTLLAMSLWAAASLAAAAVTLERRDV</sequence>
<evidence type="ECO:0008006" key="3">
    <source>
        <dbReference type="Google" id="ProtNLM"/>
    </source>
</evidence>
<accession>A0AAW8FIY5</accession>
<comment type="caution">
    <text evidence="1">The sequence shown here is derived from an EMBL/GenBank/DDBJ whole genome shotgun (WGS) entry which is preliminary data.</text>
</comment>
<organism evidence="1 2">
    <name type="scientific">Streptomyces canus</name>
    <dbReference type="NCBI Taxonomy" id="58343"/>
    <lineage>
        <taxon>Bacteria</taxon>
        <taxon>Bacillati</taxon>
        <taxon>Actinomycetota</taxon>
        <taxon>Actinomycetes</taxon>
        <taxon>Kitasatosporales</taxon>
        <taxon>Streptomycetaceae</taxon>
        <taxon>Streptomyces</taxon>
        <taxon>Streptomyces aurantiacus group</taxon>
    </lineage>
</organism>
<name>A0AAW8FIY5_9ACTN</name>